<organism evidence="2 3">
    <name type="scientific">Ruminococcus callidus ATCC 27760</name>
    <dbReference type="NCBI Taxonomy" id="411473"/>
    <lineage>
        <taxon>Bacteria</taxon>
        <taxon>Bacillati</taxon>
        <taxon>Bacillota</taxon>
        <taxon>Clostridia</taxon>
        <taxon>Eubacteriales</taxon>
        <taxon>Oscillospiraceae</taxon>
        <taxon>Ruminococcus</taxon>
    </lineage>
</organism>
<dbReference type="HOGENOM" id="CLU_1219001_0_0_9"/>
<comment type="caution">
    <text evidence="2">The sequence shown here is derived from an EMBL/GenBank/DDBJ whole genome shotgun (WGS) entry which is preliminary data.</text>
</comment>
<name>U2MDB6_9FIRM</name>
<dbReference type="AlphaFoldDB" id="U2MDB6"/>
<keyword evidence="3" id="KW-1185">Reference proteome</keyword>
<dbReference type="STRING" id="411473.RUMCAL_00375"/>
<reference evidence="2 3" key="1">
    <citation type="submission" date="2013-07" db="EMBL/GenBank/DDBJ databases">
        <authorList>
            <person name="Weinstock G."/>
            <person name="Sodergren E."/>
            <person name="Wylie T."/>
            <person name="Fulton L."/>
            <person name="Fulton R."/>
            <person name="Fronick C."/>
            <person name="O'Laughlin M."/>
            <person name="Godfrey J."/>
            <person name="Miner T."/>
            <person name="Herter B."/>
            <person name="Appelbaum E."/>
            <person name="Cordes M."/>
            <person name="Lek S."/>
            <person name="Wollam A."/>
            <person name="Pepin K.H."/>
            <person name="Palsikar V.B."/>
            <person name="Mitreva M."/>
            <person name="Wilson R.K."/>
        </authorList>
    </citation>
    <scope>NUCLEOTIDE SEQUENCE [LARGE SCALE GENOMIC DNA]</scope>
    <source>
        <strain evidence="2 3">ATCC 27760</strain>
    </source>
</reference>
<gene>
    <name evidence="2" type="ORF">RUMCAL_00375</name>
</gene>
<evidence type="ECO:0000313" key="2">
    <source>
        <dbReference type="EMBL" id="ERJ97303.1"/>
    </source>
</evidence>
<accession>U2MDB6</accession>
<evidence type="ECO:0000313" key="3">
    <source>
        <dbReference type="Proteomes" id="UP000016662"/>
    </source>
</evidence>
<evidence type="ECO:0000256" key="1">
    <source>
        <dbReference type="SAM" id="MobiDB-lite"/>
    </source>
</evidence>
<dbReference type="Proteomes" id="UP000016662">
    <property type="component" value="Unassembled WGS sequence"/>
</dbReference>
<dbReference type="PATRIC" id="fig|411473.3.peg.288"/>
<dbReference type="EMBL" id="AWVF01000031">
    <property type="protein sequence ID" value="ERJ97303.1"/>
    <property type="molecule type" value="Genomic_DNA"/>
</dbReference>
<proteinExistence type="predicted"/>
<feature type="compositionally biased region" description="Acidic residues" evidence="1">
    <location>
        <begin position="84"/>
        <end position="108"/>
    </location>
</feature>
<protein>
    <submittedName>
        <fullName evidence="2">Uncharacterized protein</fullName>
    </submittedName>
</protein>
<feature type="region of interest" description="Disordered" evidence="1">
    <location>
        <begin position="33"/>
        <end position="120"/>
    </location>
</feature>
<sequence>MFKSSKHQEKVLAALGAFENAELVKQLEEYLDDEYKPMDDCEPSESYDTSSDNAVNRDKPESTNPSPIRPVSKKSNLSSKISDLDSELNPDSEDDSDTAPDTAVEDSSIDSSSITSQKSVTANTTLQNPLIVTQNLYSSLVGELKGTLNARSETSGVARISIKSEELWIYYNDDVNLNSMMPNVIDVLNAANYYYLVFNRLARTDNAIVFDLTTTDTNNSVDGVQND</sequence>